<dbReference type="EMBL" id="JAUFPT010000066">
    <property type="protein sequence ID" value="MDN3573098.1"/>
    <property type="molecule type" value="Genomic_DNA"/>
</dbReference>
<dbReference type="Proteomes" id="UP001244297">
    <property type="component" value="Unassembled WGS sequence"/>
</dbReference>
<gene>
    <name evidence="1" type="ORF">QWZ18_21020</name>
</gene>
<reference evidence="2" key="1">
    <citation type="journal article" date="2019" name="Int. J. Syst. Evol. Microbiol.">
        <title>The Global Catalogue of Microorganisms (GCM) 10K type strain sequencing project: providing services to taxonomists for standard genome sequencing and annotation.</title>
        <authorList>
            <consortium name="The Broad Institute Genomics Platform"/>
            <consortium name="The Broad Institute Genome Sequencing Center for Infectious Disease"/>
            <person name="Wu L."/>
            <person name="Ma J."/>
        </authorList>
    </citation>
    <scope>NUCLEOTIDE SEQUENCE [LARGE SCALE GENOMIC DNA]</scope>
    <source>
        <strain evidence="2">CECT 7806</strain>
    </source>
</reference>
<sequence>MTISAAWIRTINSCEELIFVSDSRLSGDGRNFDACPKILTLPRSDCAIAFAGYSGAAYPMMQQLALAIDSHAPARRRSLDLTSLKSHALKVFDSMAAEIRVSPHLKGVVDALPGAEFLFGGYDWIKKGFEIWSIRYDSKQQKFIAHPGQTLVHLSEPDIYSLRPSRKPRRGTIIGRIAFAGDQAPLACEKFLEIYKTRPKSMPFKIDWEPFEVIRDMLRDPRRSETIGGPPQLVKVYQYMDAAVQGIFWPSKEEGRIHLQGRPCLGYERIERFIMDPDTLRSEAMTFTPVSTETV</sequence>
<evidence type="ECO:0000313" key="1">
    <source>
        <dbReference type="EMBL" id="MDN3573098.1"/>
    </source>
</evidence>
<accession>A0ABT8AT39</accession>
<organism evidence="1 2">
    <name type="scientific">Methylobacterium longum</name>
    <dbReference type="NCBI Taxonomy" id="767694"/>
    <lineage>
        <taxon>Bacteria</taxon>
        <taxon>Pseudomonadati</taxon>
        <taxon>Pseudomonadota</taxon>
        <taxon>Alphaproteobacteria</taxon>
        <taxon>Hyphomicrobiales</taxon>
        <taxon>Methylobacteriaceae</taxon>
        <taxon>Methylobacterium</taxon>
    </lineage>
</organism>
<dbReference type="RefSeq" id="WP_238289553.1">
    <property type="nucleotide sequence ID" value="NZ_BPQS01000016.1"/>
</dbReference>
<protein>
    <submittedName>
        <fullName evidence="1">Uncharacterized protein</fullName>
    </submittedName>
</protein>
<comment type="caution">
    <text evidence="1">The sequence shown here is derived from an EMBL/GenBank/DDBJ whole genome shotgun (WGS) entry which is preliminary data.</text>
</comment>
<proteinExistence type="predicted"/>
<evidence type="ECO:0000313" key="2">
    <source>
        <dbReference type="Proteomes" id="UP001244297"/>
    </source>
</evidence>
<name>A0ABT8AT39_9HYPH</name>
<keyword evidence="2" id="KW-1185">Reference proteome</keyword>